<name>A0ABR4WGD1_9GAMM</name>
<dbReference type="PANTHER" id="PTHR39456:SF1">
    <property type="entry name" value="METAL-DEPENDENT HYDROLASE"/>
    <property type="match status" value="1"/>
</dbReference>
<dbReference type="EMBL" id="ARXU01000002">
    <property type="protein sequence ID" value="KGD62608.1"/>
    <property type="molecule type" value="Genomic_DNA"/>
</dbReference>
<dbReference type="Pfam" id="PF10118">
    <property type="entry name" value="Metal_hydrol"/>
    <property type="match status" value="1"/>
</dbReference>
<comment type="caution">
    <text evidence="1">The sequence shown here is derived from an EMBL/GenBank/DDBJ whole genome shotgun (WGS) entry which is preliminary data.</text>
</comment>
<gene>
    <name evidence="1" type="ORF">T9A_00899</name>
</gene>
<dbReference type="InterPro" id="IPR016516">
    <property type="entry name" value="UCP07580"/>
</dbReference>
<dbReference type="RefSeq" id="WP_084573393.1">
    <property type="nucleotide sequence ID" value="NZ_ARXU01000002.1"/>
</dbReference>
<sequence length="301" mass="34517">MNAVVPVRSGKAKARKGLNGSLRTLAGKSPKDMIPKVRRPQFAFSEAQDIPRYWWDNDPVKTLLLAAMSASFPPGERFFIDSVRHYQDQITDPELKKAIKGFIGQEAHHSREHELMNGFLQERGVDLARLEQEILGFMNLLRKHLSPERQLAHTVAVEHFTALMAEEFLLKYDALEQMDPRIAPVWAWHAIEESEHKAVAFDVYKAIGGSEFTRVTEMMIVSVLFPVFSAVHLVQLMKEDGQLGNMKSWLGAVNYMWGRPGVFRKLLPSYFKFYSPNFHPWDHDARGLVEKAKKKWLGDWG</sequence>
<dbReference type="PANTHER" id="PTHR39456">
    <property type="entry name" value="METAL-DEPENDENT HYDROLASE"/>
    <property type="match status" value="1"/>
</dbReference>
<evidence type="ECO:0000313" key="2">
    <source>
        <dbReference type="Proteomes" id="UP000029443"/>
    </source>
</evidence>
<evidence type="ECO:0000313" key="1">
    <source>
        <dbReference type="EMBL" id="KGD62608.1"/>
    </source>
</evidence>
<organism evidence="1 2">
    <name type="scientific">Alcanivorax jadensis T9</name>
    <dbReference type="NCBI Taxonomy" id="1177181"/>
    <lineage>
        <taxon>Bacteria</taxon>
        <taxon>Pseudomonadati</taxon>
        <taxon>Pseudomonadota</taxon>
        <taxon>Gammaproteobacteria</taxon>
        <taxon>Oceanospirillales</taxon>
        <taxon>Alcanivoracaceae</taxon>
        <taxon>Alcanivorax</taxon>
    </lineage>
</organism>
<proteinExistence type="predicted"/>
<keyword evidence="2" id="KW-1185">Reference proteome</keyword>
<reference evidence="1 2" key="1">
    <citation type="submission" date="2012-09" db="EMBL/GenBank/DDBJ databases">
        <title>Genome Sequence of alkane-degrading Bacterium Alcanivorax jadensis T9.</title>
        <authorList>
            <person name="Lai Q."/>
            <person name="Shao Z."/>
        </authorList>
    </citation>
    <scope>NUCLEOTIDE SEQUENCE [LARGE SCALE GENOMIC DNA]</scope>
    <source>
        <strain evidence="1 2">T9</strain>
    </source>
</reference>
<evidence type="ECO:0008006" key="3">
    <source>
        <dbReference type="Google" id="ProtNLM"/>
    </source>
</evidence>
<dbReference type="PIRSF" id="PIRSF007580">
    <property type="entry name" value="UCP07580"/>
    <property type="match status" value="1"/>
</dbReference>
<protein>
    <recommendedName>
        <fullName evidence="3">Metal-dependent hydrolase</fullName>
    </recommendedName>
</protein>
<accession>A0ABR4WGD1</accession>
<dbReference type="Proteomes" id="UP000029443">
    <property type="component" value="Unassembled WGS sequence"/>
</dbReference>